<evidence type="ECO:0000313" key="2">
    <source>
        <dbReference type="EMBL" id="BCB70054.1"/>
    </source>
</evidence>
<dbReference type="SUPFAM" id="SSF53056">
    <property type="entry name" value="beta-carbonic anhydrase, cab"/>
    <property type="match status" value="1"/>
</dbReference>
<organism evidence="2 3">
    <name type="scientific">Vreelandella aquamarina</name>
    <dbReference type="NCBI Taxonomy" id="77097"/>
    <lineage>
        <taxon>Bacteria</taxon>
        <taxon>Pseudomonadati</taxon>
        <taxon>Pseudomonadota</taxon>
        <taxon>Gammaproteobacteria</taxon>
        <taxon>Oceanospirillales</taxon>
        <taxon>Halomonadaceae</taxon>
        <taxon>Vreelandella</taxon>
    </lineage>
</organism>
<protein>
    <recommendedName>
        <fullName evidence="1">Carboxysome Shell Carbonic Anhydrase catalytic domain-containing protein</fullName>
    </recommendedName>
</protein>
<dbReference type="InterPro" id="IPR036874">
    <property type="entry name" value="Carbonic_anhydrase_sf"/>
</dbReference>
<dbReference type="Proteomes" id="UP000501053">
    <property type="component" value="Chromosome"/>
</dbReference>
<reference evidence="2 3" key="1">
    <citation type="submission" date="2020-03" db="EMBL/GenBank/DDBJ databases">
        <title>Complete Genome Sequence of Halomonas meridiana strain Eplume2, isolated from hydrothermal-plume in the north east Pacific Ocean.</title>
        <authorList>
            <person name="Kurihara Y."/>
            <person name="Kawai S."/>
            <person name="Sakai A."/>
            <person name="Galipon J."/>
            <person name="Arakawa K."/>
        </authorList>
    </citation>
    <scope>NUCLEOTIDE SEQUENCE [LARGE SCALE GENOMIC DNA]</scope>
    <source>
        <strain evidence="2 3">Eplume2</strain>
    </source>
</reference>
<dbReference type="Pfam" id="PF20686">
    <property type="entry name" value="CsoSCA_cat"/>
    <property type="match status" value="1"/>
</dbReference>
<evidence type="ECO:0000259" key="1">
    <source>
        <dbReference type="Pfam" id="PF20686"/>
    </source>
</evidence>
<dbReference type="InterPro" id="IPR048539">
    <property type="entry name" value="CsoSCA_cat"/>
</dbReference>
<evidence type="ECO:0000313" key="3">
    <source>
        <dbReference type="Proteomes" id="UP000501053"/>
    </source>
</evidence>
<dbReference type="GO" id="GO:0008270">
    <property type="term" value="F:zinc ion binding"/>
    <property type="evidence" value="ECO:0007669"/>
    <property type="project" value="InterPro"/>
</dbReference>
<dbReference type="RefSeq" id="WP_232068238.1">
    <property type="nucleotide sequence ID" value="NZ_AP022869.1"/>
</dbReference>
<accession>A0A6F8X8K1</accession>
<dbReference type="EMBL" id="AP022869">
    <property type="protein sequence ID" value="BCB70054.1"/>
    <property type="molecule type" value="Genomic_DNA"/>
</dbReference>
<proteinExistence type="predicted"/>
<name>A0A6F8X8K1_9GAMM</name>
<feature type="domain" description="Carboxysome Shell Carbonic Anhydrase catalytic" evidence="1">
    <location>
        <begin position="69"/>
        <end position="192"/>
    </location>
</feature>
<sequence>MPSTDHSTISSTISSTSSRSALRLHQRPIHERIDALLALSRQHAEHFCSPDAWLARQRYLAQHPTSLLVMKCMDGRIHLPHATRTPLGIITPFRNLGGIFDLGWPYLGELLTDSVLAAAQQGRGTLMCITYHYSAGQQQRGCAGFGCDTAAARAHAYGIAEQAGRLFGKDHQQVYPLVCGFETDSDALVIHGKAGAVLDIRDWVGQPAEALAIRLAAVCPDMPDDIRRDLLPLLEGNLAHVTSLYGTARALEIEHREWVICIGRGFDFLHLPNTALIIGPYGPDLAEPIGTAADIIAANMLHGRIPDDGFMLLASTPYQHSGVDRARAELKSQFLSRFAAQVIGQRHPELASKMRPHTAVVHWPTRRLDLLQSNN</sequence>
<dbReference type="AlphaFoldDB" id="A0A6F8X8K1"/>
<dbReference type="GO" id="GO:0004089">
    <property type="term" value="F:carbonate dehydratase activity"/>
    <property type="evidence" value="ECO:0007669"/>
    <property type="project" value="InterPro"/>
</dbReference>
<keyword evidence="3" id="KW-1185">Reference proteome</keyword>
<gene>
    <name evidence="2" type="ORF">HMEPL2_04050</name>
</gene>